<keyword evidence="5" id="KW-0547">Nucleotide-binding</keyword>
<dbReference type="EC" id="2.7.13.3" evidence="2"/>
<evidence type="ECO:0000313" key="12">
    <source>
        <dbReference type="EMBL" id="SOC25386.1"/>
    </source>
</evidence>
<evidence type="ECO:0000259" key="11">
    <source>
        <dbReference type="PROSITE" id="PS50113"/>
    </source>
</evidence>
<dbReference type="Pfam" id="PF02518">
    <property type="entry name" value="HATPase_c"/>
    <property type="match status" value="1"/>
</dbReference>
<dbReference type="SMART" id="SM00091">
    <property type="entry name" value="PAS"/>
    <property type="match status" value="1"/>
</dbReference>
<dbReference type="Proteomes" id="UP000219636">
    <property type="component" value="Unassembled WGS sequence"/>
</dbReference>
<evidence type="ECO:0000256" key="4">
    <source>
        <dbReference type="ARBA" id="ARBA00022679"/>
    </source>
</evidence>
<dbReference type="OrthoDB" id="9815750at2"/>
<protein>
    <recommendedName>
        <fullName evidence="2">histidine kinase</fullName>
        <ecNumber evidence="2">2.7.13.3</ecNumber>
    </recommendedName>
</protein>
<dbReference type="PRINTS" id="PR00344">
    <property type="entry name" value="BCTRLSENSOR"/>
</dbReference>
<keyword evidence="6 12" id="KW-0418">Kinase</keyword>
<dbReference type="InterPro" id="IPR036097">
    <property type="entry name" value="HisK_dim/P_sf"/>
</dbReference>
<dbReference type="Pfam" id="PF00512">
    <property type="entry name" value="HisKA"/>
    <property type="match status" value="1"/>
</dbReference>
<dbReference type="Gene3D" id="3.30.450.20">
    <property type="entry name" value="PAS domain"/>
    <property type="match status" value="1"/>
</dbReference>
<accession>A0A285TUV1</accession>
<evidence type="ECO:0000256" key="7">
    <source>
        <dbReference type="ARBA" id="ARBA00022840"/>
    </source>
</evidence>
<keyword evidence="3" id="KW-0597">Phosphoprotein</keyword>
<dbReference type="InterPro" id="IPR035965">
    <property type="entry name" value="PAS-like_dom_sf"/>
</dbReference>
<evidence type="ECO:0000256" key="6">
    <source>
        <dbReference type="ARBA" id="ARBA00022777"/>
    </source>
</evidence>
<evidence type="ECO:0000259" key="10">
    <source>
        <dbReference type="PROSITE" id="PS50112"/>
    </source>
</evidence>
<comment type="catalytic activity">
    <reaction evidence="1">
        <text>ATP + protein L-histidine = ADP + protein N-phospho-L-histidine.</text>
        <dbReference type="EC" id="2.7.13.3"/>
    </reaction>
</comment>
<feature type="domain" description="Histidine kinase" evidence="9">
    <location>
        <begin position="146"/>
        <end position="348"/>
    </location>
</feature>
<dbReference type="InterPro" id="IPR005467">
    <property type="entry name" value="His_kinase_dom"/>
</dbReference>
<dbReference type="InterPro" id="IPR000014">
    <property type="entry name" value="PAS"/>
</dbReference>
<dbReference type="PROSITE" id="PS50112">
    <property type="entry name" value="PAS"/>
    <property type="match status" value="1"/>
</dbReference>
<organism evidence="12 13">
    <name type="scientific">Ureibacillus xyleni</name>
    <dbReference type="NCBI Taxonomy" id="614648"/>
    <lineage>
        <taxon>Bacteria</taxon>
        <taxon>Bacillati</taxon>
        <taxon>Bacillota</taxon>
        <taxon>Bacilli</taxon>
        <taxon>Bacillales</taxon>
        <taxon>Caryophanaceae</taxon>
        <taxon>Ureibacillus</taxon>
    </lineage>
</organism>
<dbReference type="GO" id="GO:0000155">
    <property type="term" value="F:phosphorelay sensor kinase activity"/>
    <property type="evidence" value="ECO:0007669"/>
    <property type="project" value="InterPro"/>
</dbReference>
<evidence type="ECO:0000256" key="8">
    <source>
        <dbReference type="ARBA" id="ARBA00023012"/>
    </source>
</evidence>
<dbReference type="PROSITE" id="PS50109">
    <property type="entry name" value="HIS_KIN"/>
    <property type="match status" value="1"/>
</dbReference>
<evidence type="ECO:0000256" key="2">
    <source>
        <dbReference type="ARBA" id="ARBA00012438"/>
    </source>
</evidence>
<dbReference type="GO" id="GO:0005524">
    <property type="term" value="F:ATP binding"/>
    <property type="evidence" value="ECO:0007669"/>
    <property type="project" value="UniProtKB-KW"/>
</dbReference>
<gene>
    <name evidence="12" type="ORF">SAMN05880501_11888</name>
</gene>
<dbReference type="SMART" id="SM00387">
    <property type="entry name" value="HATPase_c"/>
    <property type="match status" value="1"/>
</dbReference>
<evidence type="ECO:0000256" key="1">
    <source>
        <dbReference type="ARBA" id="ARBA00000085"/>
    </source>
</evidence>
<name>A0A285TUV1_9BACL</name>
<dbReference type="CDD" id="cd00130">
    <property type="entry name" value="PAS"/>
    <property type="match status" value="1"/>
</dbReference>
<evidence type="ECO:0000256" key="5">
    <source>
        <dbReference type="ARBA" id="ARBA00022741"/>
    </source>
</evidence>
<dbReference type="PANTHER" id="PTHR43065:SF46">
    <property type="entry name" value="C4-DICARBOXYLATE TRANSPORT SENSOR PROTEIN DCTB"/>
    <property type="match status" value="1"/>
</dbReference>
<dbReference type="Gene3D" id="3.30.565.10">
    <property type="entry name" value="Histidine kinase-like ATPase, C-terminal domain"/>
    <property type="match status" value="1"/>
</dbReference>
<dbReference type="AlphaFoldDB" id="A0A285TUV1"/>
<dbReference type="PANTHER" id="PTHR43065">
    <property type="entry name" value="SENSOR HISTIDINE KINASE"/>
    <property type="match status" value="1"/>
</dbReference>
<dbReference type="InterPro" id="IPR003594">
    <property type="entry name" value="HATPase_dom"/>
</dbReference>
<keyword evidence="13" id="KW-1185">Reference proteome</keyword>
<sequence length="349" mass="39204">MIETIDSIDIDFHKLIENSLNAIFILGEEGKIHYCNKAVLRLLKLTSIEEILHNSLYNFIPTYIHGVCKERLNNVLLNQQAIDCIEAQMIRKDGEIIDVEVKTAPLKLGNEVFAQVVIQDITDRKLAVKLFSEREKLASLGQIAASIVHEVKNPLTRVKGFLQLLKQDQPHNFLDTMDSELEKALTILHSLLFVSKPDLTDEPFVSIELSKEIESTLSLFQEKLENVKLVIQIRDSNKKVVGKRNSLLKAIFNLIKNAIEAISEEGTIKVEHYYQNGWVHVKVSDSGVGVSQEQLKMLGTPFFTTKDHGTGLGLTQVYTTIYDQGGDISVQSEVGKGTTFHVKLPALKE</sequence>
<dbReference type="SUPFAM" id="SSF55874">
    <property type="entry name" value="ATPase domain of HSP90 chaperone/DNA topoisomerase II/histidine kinase"/>
    <property type="match status" value="1"/>
</dbReference>
<evidence type="ECO:0000256" key="3">
    <source>
        <dbReference type="ARBA" id="ARBA00022553"/>
    </source>
</evidence>
<evidence type="ECO:0000259" key="9">
    <source>
        <dbReference type="PROSITE" id="PS50109"/>
    </source>
</evidence>
<reference evidence="13" key="1">
    <citation type="submission" date="2017-08" db="EMBL/GenBank/DDBJ databases">
        <authorList>
            <person name="Varghese N."/>
            <person name="Submissions S."/>
        </authorList>
    </citation>
    <scope>NUCLEOTIDE SEQUENCE [LARGE SCALE GENOMIC DNA]</scope>
    <source>
        <strain evidence="13">JC22</strain>
    </source>
</reference>
<dbReference type="InterPro" id="IPR001610">
    <property type="entry name" value="PAC"/>
</dbReference>
<dbReference type="SUPFAM" id="SSF55785">
    <property type="entry name" value="PYP-like sensor domain (PAS domain)"/>
    <property type="match status" value="1"/>
</dbReference>
<keyword evidence="8" id="KW-0902">Two-component regulatory system</keyword>
<dbReference type="InterPro" id="IPR004358">
    <property type="entry name" value="Sig_transdc_His_kin-like_C"/>
</dbReference>
<evidence type="ECO:0000313" key="13">
    <source>
        <dbReference type="Proteomes" id="UP000219636"/>
    </source>
</evidence>
<dbReference type="InterPro" id="IPR003661">
    <property type="entry name" value="HisK_dim/P_dom"/>
</dbReference>
<dbReference type="Pfam" id="PF13426">
    <property type="entry name" value="PAS_9"/>
    <property type="match status" value="1"/>
</dbReference>
<dbReference type="EMBL" id="OBMQ01000018">
    <property type="protein sequence ID" value="SOC25386.1"/>
    <property type="molecule type" value="Genomic_DNA"/>
</dbReference>
<keyword evidence="4" id="KW-0808">Transferase</keyword>
<keyword evidence="7" id="KW-0067">ATP-binding</keyword>
<feature type="domain" description="PAS" evidence="10">
    <location>
        <begin position="8"/>
        <end position="79"/>
    </location>
</feature>
<dbReference type="SMART" id="SM00388">
    <property type="entry name" value="HisKA"/>
    <property type="match status" value="1"/>
</dbReference>
<dbReference type="CDD" id="cd00082">
    <property type="entry name" value="HisKA"/>
    <property type="match status" value="1"/>
</dbReference>
<dbReference type="SMART" id="SM00086">
    <property type="entry name" value="PAC"/>
    <property type="match status" value="1"/>
</dbReference>
<dbReference type="NCBIfam" id="TIGR00229">
    <property type="entry name" value="sensory_box"/>
    <property type="match status" value="1"/>
</dbReference>
<proteinExistence type="predicted"/>
<dbReference type="PROSITE" id="PS50113">
    <property type="entry name" value="PAC"/>
    <property type="match status" value="1"/>
</dbReference>
<dbReference type="InterPro" id="IPR036890">
    <property type="entry name" value="HATPase_C_sf"/>
</dbReference>
<feature type="domain" description="PAC" evidence="11">
    <location>
        <begin position="83"/>
        <end position="133"/>
    </location>
</feature>
<dbReference type="Gene3D" id="1.10.287.130">
    <property type="match status" value="1"/>
</dbReference>
<dbReference type="InterPro" id="IPR000700">
    <property type="entry name" value="PAS-assoc_C"/>
</dbReference>
<dbReference type="SUPFAM" id="SSF47384">
    <property type="entry name" value="Homodimeric domain of signal transducing histidine kinase"/>
    <property type="match status" value="1"/>
</dbReference>